<protein>
    <submittedName>
        <fullName evidence="6">Uncharacterized protein</fullName>
    </submittedName>
</protein>
<dbReference type="RefSeq" id="XP_043146048.1">
    <property type="nucleotide sequence ID" value="XM_043290113.1"/>
</dbReference>
<feature type="region of interest" description="Disordered" evidence="5">
    <location>
        <begin position="161"/>
        <end position="189"/>
    </location>
</feature>
<evidence type="ECO:0000313" key="7">
    <source>
        <dbReference type="Proteomes" id="UP000036893"/>
    </source>
</evidence>
<evidence type="ECO:0000256" key="5">
    <source>
        <dbReference type="SAM" id="MobiDB-lite"/>
    </source>
</evidence>
<evidence type="ECO:0000256" key="1">
    <source>
        <dbReference type="ARBA" id="ARBA00022694"/>
    </source>
</evidence>
<dbReference type="EMBL" id="BBXM02000003">
    <property type="protein sequence ID" value="GIC88782.1"/>
    <property type="molecule type" value="Genomic_DNA"/>
</dbReference>
<dbReference type="GO" id="GO:0046872">
    <property type="term" value="F:metal ion binding"/>
    <property type="evidence" value="ECO:0007669"/>
    <property type="project" value="UniProtKB-KW"/>
</dbReference>
<comment type="caution">
    <text evidence="6">The sequence shown here is derived from an EMBL/GenBank/DDBJ whole genome shotgun (WGS) entry which is preliminary data.</text>
</comment>
<dbReference type="PANTHER" id="PTHR14742:SF0">
    <property type="entry name" value="RIBONUCLEASE P PROTEIN SUBUNIT P21"/>
    <property type="match status" value="1"/>
</dbReference>
<reference evidence="6" key="2">
    <citation type="submission" date="2021-01" db="EMBL/GenBank/DDBJ databases">
        <title>Pan-genome distribution and transcriptional activeness of fungal secondary metabolism genes in Aspergillus section Fumigati.</title>
        <authorList>
            <person name="Takahashi H."/>
            <person name="Umemura M."/>
            <person name="Ninomiya A."/>
            <person name="Kusuya Y."/>
            <person name="Urayama S."/>
            <person name="Shimizu M."/>
            <person name="Watanabe A."/>
            <person name="Kamei K."/>
            <person name="Yaguchi T."/>
            <person name="Hagiwara D."/>
        </authorList>
    </citation>
    <scope>NUCLEOTIDE SEQUENCE</scope>
    <source>
        <strain evidence="6">IFM 46973</strain>
    </source>
</reference>
<evidence type="ECO:0000256" key="3">
    <source>
        <dbReference type="ARBA" id="ARBA00022833"/>
    </source>
</evidence>
<keyword evidence="1" id="KW-0819">tRNA processing</keyword>
<comment type="similarity">
    <text evidence="4">Belongs to the eukaryotic/archaeal RNase P protein component 4 family.</text>
</comment>
<dbReference type="InterPro" id="IPR007175">
    <property type="entry name" value="Rpr2/Snm1/Rpp21"/>
</dbReference>
<dbReference type="Proteomes" id="UP000036893">
    <property type="component" value="Unassembled WGS sequence"/>
</dbReference>
<gene>
    <name evidence="6" type="ORF">Aud_005182</name>
</gene>
<organism evidence="6 7">
    <name type="scientific">Aspergillus udagawae</name>
    <dbReference type="NCBI Taxonomy" id="91492"/>
    <lineage>
        <taxon>Eukaryota</taxon>
        <taxon>Fungi</taxon>
        <taxon>Dikarya</taxon>
        <taxon>Ascomycota</taxon>
        <taxon>Pezizomycotina</taxon>
        <taxon>Eurotiomycetes</taxon>
        <taxon>Eurotiomycetidae</taxon>
        <taxon>Eurotiales</taxon>
        <taxon>Aspergillaceae</taxon>
        <taxon>Aspergillus</taxon>
        <taxon>Aspergillus subgen. Fumigati</taxon>
    </lineage>
</organism>
<reference evidence="6" key="1">
    <citation type="journal article" date="2015" name="Genome Announc.">
        <title>Draft Genome Sequence of the Pathogenic Filamentous Fungus Aspergillus udagawae Strain IFM 46973T.</title>
        <authorList>
            <person name="Kusuya Y."/>
            <person name="Takahashi-Nakaguchi A."/>
            <person name="Takahashi H."/>
            <person name="Yaguchi T."/>
        </authorList>
    </citation>
    <scope>NUCLEOTIDE SEQUENCE</scope>
    <source>
        <strain evidence="6">IFM 46973</strain>
    </source>
</reference>
<dbReference type="Gene3D" id="6.20.50.20">
    <property type="match status" value="1"/>
</dbReference>
<dbReference type="AlphaFoldDB" id="A0A8E0UWU5"/>
<name>A0A8E0UWU5_9EURO</name>
<accession>A0A8E0UWU5</accession>
<dbReference type="Pfam" id="PF04032">
    <property type="entry name" value="Rpr2"/>
    <property type="match status" value="1"/>
</dbReference>
<evidence type="ECO:0000313" key="6">
    <source>
        <dbReference type="EMBL" id="GIC88782.1"/>
    </source>
</evidence>
<dbReference type="PANTHER" id="PTHR14742">
    <property type="entry name" value="RIBONUCLEASE P SUBUNIT P21"/>
    <property type="match status" value="1"/>
</dbReference>
<dbReference type="GO" id="GO:0005655">
    <property type="term" value="C:nucleolar ribonuclease P complex"/>
    <property type="evidence" value="ECO:0007669"/>
    <property type="project" value="TreeGrafter"/>
</dbReference>
<dbReference type="GeneID" id="66992658"/>
<keyword evidence="3" id="KW-0862">Zinc</keyword>
<keyword evidence="2" id="KW-0479">Metal-binding</keyword>
<sequence length="189" mass="21280">MAKAKDKKGALGGVNSHLRARLAYLHNAASLLQSLTISSKEPDDQRADNGNREITGSTRIVPHVLKPGIAAQKQSFATGPSNDTDRLSQLVRVYVSHLRGVSLKSQLRLPVEVKRSFCKRCDTLLIPNVNCTHEIRNESRGRRKPWADVLVIRCTSCETEKRFPQTEKRSKKLAERRKEKSQAEKQDVK</sequence>
<evidence type="ECO:0000256" key="2">
    <source>
        <dbReference type="ARBA" id="ARBA00022723"/>
    </source>
</evidence>
<dbReference type="GO" id="GO:0008033">
    <property type="term" value="P:tRNA processing"/>
    <property type="evidence" value="ECO:0007669"/>
    <property type="project" value="UniProtKB-KW"/>
</dbReference>
<evidence type="ECO:0000256" key="4">
    <source>
        <dbReference type="ARBA" id="ARBA00038402"/>
    </source>
</evidence>
<proteinExistence type="inferred from homology"/>